<proteinExistence type="inferred from homology"/>
<dbReference type="Gene3D" id="3.40.630.10">
    <property type="entry name" value="Zn peptidases"/>
    <property type="match status" value="1"/>
</dbReference>
<gene>
    <name evidence="6" type="ORF">KIPB_008141</name>
</gene>
<evidence type="ECO:0000256" key="2">
    <source>
        <dbReference type="ARBA" id="ARBA00005634"/>
    </source>
</evidence>
<evidence type="ECO:0000256" key="4">
    <source>
        <dbReference type="SAM" id="Phobius"/>
    </source>
</evidence>
<dbReference type="Pfam" id="PF04389">
    <property type="entry name" value="Peptidase_M28"/>
    <property type="match status" value="1"/>
</dbReference>
<dbReference type="PANTHER" id="PTHR12147">
    <property type="entry name" value="METALLOPEPTIDASE M28 FAMILY MEMBER"/>
    <property type="match status" value="1"/>
</dbReference>
<reference evidence="6 7" key="1">
    <citation type="journal article" date="2018" name="PLoS ONE">
        <title>The draft genome of Kipferlia bialata reveals reductive genome evolution in fornicate parasites.</title>
        <authorList>
            <person name="Tanifuji G."/>
            <person name="Takabayashi S."/>
            <person name="Kume K."/>
            <person name="Takagi M."/>
            <person name="Nakayama T."/>
            <person name="Kamikawa R."/>
            <person name="Inagaki Y."/>
            <person name="Hashimoto T."/>
        </authorList>
    </citation>
    <scope>NUCLEOTIDE SEQUENCE [LARGE SCALE GENOMIC DNA]</scope>
    <source>
        <strain evidence="6">NY0173</strain>
    </source>
</reference>
<feature type="transmembrane region" description="Helical" evidence="4">
    <location>
        <begin position="542"/>
        <end position="562"/>
    </location>
</feature>
<name>A0A9K3D089_9EUKA</name>
<keyword evidence="4" id="KW-1133">Transmembrane helix</keyword>
<keyword evidence="4" id="KW-0812">Transmembrane</keyword>
<accession>A0A9K3D089</accession>
<organism evidence="6 7">
    <name type="scientific">Kipferlia bialata</name>
    <dbReference type="NCBI Taxonomy" id="797122"/>
    <lineage>
        <taxon>Eukaryota</taxon>
        <taxon>Metamonada</taxon>
        <taxon>Carpediemonas-like organisms</taxon>
        <taxon>Kipferlia</taxon>
    </lineage>
</organism>
<dbReference type="InterPro" id="IPR007484">
    <property type="entry name" value="Peptidase_M28"/>
</dbReference>
<evidence type="ECO:0000259" key="5">
    <source>
        <dbReference type="Pfam" id="PF04389"/>
    </source>
</evidence>
<dbReference type="EMBL" id="BDIP01002448">
    <property type="protein sequence ID" value="GIQ86312.1"/>
    <property type="molecule type" value="Genomic_DNA"/>
</dbReference>
<comment type="cofactor">
    <cofactor evidence="1">
        <name>Zn(2+)</name>
        <dbReference type="ChEBI" id="CHEBI:29105"/>
    </cofactor>
</comment>
<protein>
    <recommendedName>
        <fullName evidence="5">Peptidase M28 domain-containing protein</fullName>
    </recommendedName>
</protein>
<comment type="caution">
    <text evidence="6">The sequence shown here is derived from an EMBL/GenBank/DDBJ whole genome shotgun (WGS) entry which is preliminary data.</text>
</comment>
<evidence type="ECO:0000313" key="7">
    <source>
        <dbReference type="Proteomes" id="UP000265618"/>
    </source>
</evidence>
<dbReference type="Proteomes" id="UP000265618">
    <property type="component" value="Unassembled WGS sequence"/>
</dbReference>
<feature type="transmembrane region" description="Helical" evidence="4">
    <location>
        <begin position="377"/>
        <end position="400"/>
    </location>
</feature>
<evidence type="ECO:0000256" key="1">
    <source>
        <dbReference type="ARBA" id="ARBA00001947"/>
    </source>
</evidence>
<comment type="similarity">
    <text evidence="2">Belongs to the peptidase M28 family. M28B subfamily.</text>
</comment>
<feature type="transmembrane region" description="Helical" evidence="4">
    <location>
        <begin position="307"/>
        <end position="323"/>
    </location>
</feature>
<evidence type="ECO:0000313" key="6">
    <source>
        <dbReference type="EMBL" id="GIQ86312.1"/>
    </source>
</evidence>
<dbReference type="PANTHER" id="PTHR12147:SF26">
    <property type="entry name" value="PEPTIDASE M28 DOMAIN-CONTAINING PROTEIN"/>
    <property type="match status" value="1"/>
</dbReference>
<feature type="transmembrane region" description="Helical" evidence="4">
    <location>
        <begin position="466"/>
        <end position="490"/>
    </location>
</feature>
<evidence type="ECO:0000256" key="3">
    <source>
        <dbReference type="SAM" id="MobiDB-lite"/>
    </source>
</evidence>
<dbReference type="OrthoDB" id="76293at2759"/>
<keyword evidence="4" id="KW-0472">Membrane</keyword>
<feature type="region of interest" description="Disordered" evidence="3">
    <location>
        <begin position="94"/>
        <end position="120"/>
    </location>
</feature>
<dbReference type="GO" id="GO:0006508">
    <property type="term" value="P:proteolysis"/>
    <property type="evidence" value="ECO:0007669"/>
    <property type="project" value="InterPro"/>
</dbReference>
<dbReference type="GO" id="GO:0008235">
    <property type="term" value="F:metalloexopeptidase activity"/>
    <property type="evidence" value="ECO:0007669"/>
    <property type="project" value="InterPro"/>
</dbReference>
<feature type="non-terminal residue" evidence="6">
    <location>
        <position position="1"/>
    </location>
</feature>
<dbReference type="InterPro" id="IPR045175">
    <property type="entry name" value="M28_fam"/>
</dbReference>
<sequence>YIESELDSIPGVMVSKFGGKFTGSVQWGGQGSWLEHVSGAGGIMACIPGRNEEIVLFSAHTDSVPFCPGVHDDGVGVALGLELLRAISADHPAVETRAEAETETEAEYESEAEASEAGAAPAHSMYQRTFCAMFNQPEEIGTVGAQAFIATSPVVDKVVAAINVDAAGTGTQEVAFRYSSRTLSQLYADSPSGWISSMMDALAESPLLKSDTDYTILDRAGIPSLDIALATNPWNYHTSRDTTAIYRKDTLVHMGTNILATLRPALSSLVFNDTRLAARRNKTTVFLSLPFGLPTLSVTHKTAKMTAFYPLCLSLAYIIFKSREAATYKKTQISNYIRPIMHSIYRYLLALVAGISATLCLGFAMVKISTAGVDALLSVHAGVYCCAAFVGGVLLVTSLYPRVWDTVVRTAAVATSKDGKEDAPCQTESETIKESGFQKRVAGVLVLGTVASIVGMFDHRYSLVPGFVSVCLMFPYTTILGYCTLAAHILPLGEYLLFTTNKATSLSTNYTLVTILRSIGLSLPALILFLSVPQLIVRNKRWIQRMYVLATLAIVIVTGVLASGICQRDYNAYVGSDKYYYPLAPREIHFQDAGVSVGALVSPAPLPGVSLPAKVAETTFGSFPPLAKDSPAIPSLPSTLYETLGYTTYYYDMSDNTRAFPYASLQCEEREADKESLRDTVTVLRCTVECPSCDRALLSLQPREGAGEKLVKSITIHGEGVASRSMSGANMDLTAGLNYFGDVSGGYVDIQLRRSALNKEEASLDVVGHFSVAEMEGDFIGAYLADKEEWMLGFEKSVLQLPRLTIVKRSF</sequence>
<feature type="compositionally biased region" description="Acidic residues" evidence="3">
    <location>
        <begin position="101"/>
        <end position="114"/>
    </location>
</feature>
<dbReference type="SUPFAM" id="SSF53187">
    <property type="entry name" value="Zn-dependent exopeptidases"/>
    <property type="match status" value="1"/>
</dbReference>
<feature type="domain" description="Peptidase M28" evidence="5">
    <location>
        <begin position="43"/>
        <end position="261"/>
    </location>
</feature>
<dbReference type="AlphaFoldDB" id="A0A9K3D089"/>
<feature type="transmembrane region" description="Helical" evidence="4">
    <location>
        <begin position="510"/>
        <end position="530"/>
    </location>
</feature>
<feature type="transmembrane region" description="Helical" evidence="4">
    <location>
        <begin position="344"/>
        <end position="365"/>
    </location>
</feature>
<keyword evidence="7" id="KW-1185">Reference proteome</keyword>